<dbReference type="RefSeq" id="XP_005712418.1">
    <property type="nucleotide sequence ID" value="XM_005712361.1"/>
</dbReference>
<dbReference type="KEGG" id="ccp:CHC_T00001528001"/>
<gene>
    <name evidence="2" type="ORF">CHC_T00001528001</name>
</gene>
<dbReference type="InterPro" id="IPR028994">
    <property type="entry name" value="Integrin_alpha_N"/>
</dbReference>
<evidence type="ECO:0000256" key="1">
    <source>
        <dbReference type="SAM" id="SignalP"/>
    </source>
</evidence>
<dbReference type="Gramene" id="CDF32647">
    <property type="protein sequence ID" value="CDF32647"/>
    <property type="gene ID" value="CHC_T00001528001"/>
</dbReference>
<name>R7Q231_CHOCR</name>
<dbReference type="SMART" id="SM00191">
    <property type="entry name" value="Int_alpha"/>
    <property type="match status" value="1"/>
</dbReference>
<protein>
    <submittedName>
        <fullName evidence="2">Uncharacterized protein</fullName>
    </submittedName>
</protein>
<sequence>MLPNHLILVLLLLFSARPTASHPTQNHTNAPPTTAQFLHGAPNKVPFEYLTDIGDIDNNGHPDYLVSNPSANNHTGSLQLHLITNNHTSLFTRQIIPSTPNSDTPALKPHDNFAASVANLSQNKDRSLSRILVGAPGDANGTGAVYVLTLTRTGNLVHSTKLSASNLQSAANDHAPRNRLGATLSVSHDPKEHGSVKVVVGAASGLPLTVFIKPSGDLQQTPVTKRLEQLTRLTRRASRGSNRSDTARFPMRGKTVRQADSGECLFSDSYCACTLAAAEAGSLACMDVVGTEVGTGRKLCEIRDCEATYECRCDGAEHCSREEVTFTTFVSEGVAGGGRMYCTSVSTTVMQNLVLNVVPFPAPDVRQLVHDGADAQPYTATNCRCSLRSAVQQASTCLDFLREEGDGIRLCSRRACQFKDDEYVCDVFGTTYCGRESVASRWYVSEGDYAEDGVEVCRLESGNKERVRLVT</sequence>
<keyword evidence="3" id="KW-1185">Reference proteome</keyword>
<dbReference type="Gene3D" id="2.130.10.130">
    <property type="entry name" value="Integrin alpha, N-terminal"/>
    <property type="match status" value="1"/>
</dbReference>
<feature type="signal peptide" evidence="1">
    <location>
        <begin position="1"/>
        <end position="21"/>
    </location>
</feature>
<keyword evidence="1" id="KW-0732">Signal</keyword>
<dbReference type="SUPFAM" id="SSF69318">
    <property type="entry name" value="Integrin alpha N-terminal domain"/>
    <property type="match status" value="1"/>
</dbReference>
<dbReference type="AlphaFoldDB" id="R7Q231"/>
<dbReference type="EMBL" id="HG001531">
    <property type="protein sequence ID" value="CDF32647.1"/>
    <property type="molecule type" value="Genomic_DNA"/>
</dbReference>
<proteinExistence type="predicted"/>
<dbReference type="OrthoDB" id="10404034at2759"/>
<reference evidence="3" key="1">
    <citation type="journal article" date="2013" name="Proc. Natl. Acad. Sci. U.S.A.">
        <title>Genome structure and metabolic features in the red seaweed Chondrus crispus shed light on evolution of the Archaeplastida.</title>
        <authorList>
            <person name="Collen J."/>
            <person name="Porcel B."/>
            <person name="Carre W."/>
            <person name="Ball S.G."/>
            <person name="Chaparro C."/>
            <person name="Tonon T."/>
            <person name="Barbeyron T."/>
            <person name="Michel G."/>
            <person name="Noel B."/>
            <person name="Valentin K."/>
            <person name="Elias M."/>
            <person name="Artiguenave F."/>
            <person name="Arun A."/>
            <person name="Aury J.M."/>
            <person name="Barbosa-Neto J.F."/>
            <person name="Bothwell J.H."/>
            <person name="Bouget F.Y."/>
            <person name="Brillet L."/>
            <person name="Cabello-Hurtado F."/>
            <person name="Capella-Gutierrez S."/>
            <person name="Charrier B."/>
            <person name="Cladiere L."/>
            <person name="Cock J.M."/>
            <person name="Coelho S.M."/>
            <person name="Colleoni C."/>
            <person name="Czjzek M."/>
            <person name="Da Silva C."/>
            <person name="Delage L."/>
            <person name="Denoeud F."/>
            <person name="Deschamps P."/>
            <person name="Dittami S.M."/>
            <person name="Gabaldon T."/>
            <person name="Gachon C.M."/>
            <person name="Groisillier A."/>
            <person name="Herve C."/>
            <person name="Jabbari K."/>
            <person name="Katinka M."/>
            <person name="Kloareg B."/>
            <person name="Kowalczyk N."/>
            <person name="Labadie K."/>
            <person name="Leblanc C."/>
            <person name="Lopez P.J."/>
            <person name="McLachlan D.H."/>
            <person name="Meslet-Cladiere L."/>
            <person name="Moustafa A."/>
            <person name="Nehr Z."/>
            <person name="Nyvall Collen P."/>
            <person name="Panaud O."/>
            <person name="Partensky F."/>
            <person name="Poulain J."/>
            <person name="Rensing S.A."/>
            <person name="Rousvoal S."/>
            <person name="Samson G."/>
            <person name="Symeonidi A."/>
            <person name="Weissenbach J."/>
            <person name="Zambounis A."/>
            <person name="Wincker P."/>
            <person name="Boyen C."/>
        </authorList>
    </citation>
    <scope>NUCLEOTIDE SEQUENCE [LARGE SCALE GENOMIC DNA]</scope>
    <source>
        <strain evidence="3">cv. Stackhouse</strain>
    </source>
</reference>
<evidence type="ECO:0000313" key="3">
    <source>
        <dbReference type="Proteomes" id="UP000012073"/>
    </source>
</evidence>
<evidence type="ECO:0000313" key="2">
    <source>
        <dbReference type="EMBL" id="CDF32647.1"/>
    </source>
</evidence>
<dbReference type="InterPro" id="IPR013519">
    <property type="entry name" value="Int_alpha_beta-p"/>
</dbReference>
<accession>R7Q231</accession>
<feature type="chain" id="PRO_5004443096" evidence="1">
    <location>
        <begin position="22"/>
        <end position="471"/>
    </location>
</feature>
<dbReference type="Proteomes" id="UP000012073">
    <property type="component" value="Unassembled WGS sequence"/>
</dbReference>
<dbReference type="GeneID" id="17320151"/>
<organism evidence="2 3">
    <name type="scientific">Chondrus crispus</name>
    <name type="common">Carrageen Irish moss</name>
    <name type="synonym">Polymorpha crispa</name>
    <dbReference type="NCBI Taxonomy" id="2769"/>
    <lineage>
        <taxon>Eukaryota</taxon>
        <taxon>Rhodophyta</taxon>
        <taxon>Florideophyceae</taxon>
        <taxon>Rhodymeniophycidae</taxon>
        <taxon>Gigartinales</taxon>
        <taxon>Gigartinaceae</taxon>
        <taxon>Chondrus</taxon>
    </lineage>
</organism>